<dbReference type="EMBL" id="ML208277">
    <property type="protein sequence ID" value="TFK73255.1"/>
    <property type="molecule type" value="Genomic_DNA"/>
</dbReference>
<evidence type="ECO:0000313" key="1">
    <source>
        <dbReference type="EMBL" id="TFK73255.1"/>
    </source>
</evidence>
<organism evidence="1 2">
    <name type="scientific">Pluteus cervinus</name>
    <dbReference type="NCBI Taxonomy" id="181527"/>
    <lineage>
        <taxon>Eukaryota</taxon>
        <taxon>Fungi</taxon>
        <taxon>Dikarya</taxon>
        <taxon>Basidiomycota</taxon>
        <taxon>Agaricomycotina</taxon>
        <taxon>Agaricomycetes</taxon>
        <taxon>Agaricomycetidae</taxon>
        <taxon>Agaricales</taxon>
        <taxon>Pluteineae</taxon>
        <taxon>Pluteaceae</taxon>
        <taxon>Pluteus</taxon>
    </lineage>
</organism>
<accession>A0ACD3B556</accession>
<keyword evidence="2" id="KW-1185">Reference proteome</keyword>
<sequence>MPICVSCTSFLPYLYTVYQSEHNLRLEQCPKCYAFADPYVEHDDLILILDLILFKRGVYRHLLYNRGTPPFYAERKNVNNGVNVKDEVKPRIQSQWARILRIGSMLVLVDAFIRWSHINPAQPHEVSPWTQTNLVSFTRVLLACIAETIAFHGGIIVACYIVSSILTKILPSRQKGHPLSPKVHFKFSLIPLALFYSSLTKLFLLFSLTIWRPTSAPATSAHAQSVVIWDNPLFMRIVQNLERDNISREWMIRNALGGMSAGFGLRVILDCHPLLTTLIIVTGWAVKTSVNNLLSKWVGGDTGLGDAWLAYSIP</sequence>
<proteinExistence type="predicted"/>
<dbReference type="Proteomes" id="UP000308600">
    <property type="component" value="Unassembled WGS sequence"/>
</dbReference>
<evidence type="ECO:0000313" key="2">
    <source>
        <dbReference type="Proteomes" id="UP000308600"/>
    </source>
</evidence>
<name>A0ACD3B556_9AGAR</name>
<reference evidence="1 2" key="1">
    <citation type="journal article" date="2019" name="Nat. Ecol. Evol.">
        <title>Megaphylogeny resolves global patterns of mushroom evolution.</title>
        <authorList>
            <person name="Varga T."/>
            <person name="Krizsan K."/>
            <person name="Foldi C."/>
            <person name="Dima B."/>
            <person name="Sanchez-Garcia M."/>
            <person name="Sanchez-Ramirez S."/>
            <person name="Szollosi G.J."/>
            <person name="Szarkandi J.G."/>
            <person name="Papp V."/>
            <person name="Albert L."/>
            <person name="Andreopoulos W."/>
            <person name="Angelini C."/>
            <person name="Antonin V."/>
            <person name="Barry K.W."/>
            <person name="Bougher N.L."/>
            <person name="Buchanan P."/>
            <person name="Buyck B."/>
            <person name="Bense V."/>
            <person name="Catcheside P."/>
            <person name="Chovatia M."/>
            <person name="Cooper J."/>
            <person name="Damon W."/>
            <person name="Desjardin D."/>
            <person name="Finy P."/>
            <person name="Geml J."/>
            <person name="Haridas S."/>
            <person name="Hughes K."/>
            <person name="Justo A."/>
            <person name="Karasinski D."/>
            <person name="Kautmanova I."/>
            <person name="Kiss B."/>
            <person name="Kocsube S."/>
            <person name="Kotiranta H."/>
            <person name="LaButti K.M."/>
            <person name="Lechner B.E."/>
            <person name="Liimatainen K."/>
            <person name="Lipzen A."/>
            <person name="Lukacs Z."/>
            <person name="Mihaltcheva S."/>
            <person name="Morgado L.N."/>
            <person name="Niskanen T."/>
            <person name="Noordeloos M.E."/>
            <person name="Ohm R.A."/>
            <person name="Ortiz-Santana B."/>
            <person name="Ovrebo C."/>
            <person name="Racz N."/>
            <person name="Riley R."/>
            <person name="Savchenko A."/>
            <person name="Shiryaev A."/>
            <person name="Soop K."/>
            <person name="Spirin V."/>
            <person name="Szebenyi C."/>
            <person name="Tomsovsky M."/>
            <person name="Tulloss R.E."/>
            <person name="Uehling J."/>
            <person name="Grigoriev I.V."/>
            <person name="Vagvolgyi C."/>
            <person name="Papp T."/>
            <person name="Martin F.M."/>
            <person name="Miettinen O."/>
            <person name="Hibbett D.S."/>
            <person name="Nagy L.G."/>
        </authorList>
    </citation>
    <scope>NUCLEOTIDE SEQUENCE [LARGE SCALE GENOMIC DNA]</scope>
    <source>
        <strain evidence="1 2">NL-1719</strain>
    </source>
</reference>
<protein>
    <submittedName>
        <fullName evidence="1">Arv1-domain-containing protein</fullName>
    </submittedName>
</protein>
<gene>
    <name evidence="1" type="ORF">BDN72DRAFT_761904</name>
</gene>